<dbReference type="RefSeq" id="WP_281230862.1">
    <property type="nucleotide sequence ID" value="NZ_FNWJ01000001.1"/>
</dbReference>
<dbReference type="InterPro" id="IPR054105">
    <property type="entry name" value="WHD_NrtR"/>
</dbReference>
<evidence type="ECO:0000256" key="1">
    <source>
        <dbReference type="SAM" id="MobiDB-lite"/>
    </source>
</evidence>
<dbReference type="SUPFAM" id="SSF46785">
    <property type="entry name" value="Winged helix' DNA-binding domain"/>
    <property type="match status" value="1"/>
</dbReference>
<dbReference type="Gene3D" id="3.90.79.10">
    <property type="entry name" value="Nucleoside Triphosphate Pyrophosphohydrolase"/>
    <property type="match status" value="1"/>
</dbReference>
<dbReference type="Gene3D" id="1.10.10.10">
    <property type="entry name" value="Winged helix-like DNA-binding domain superfamily/Winged helix DNA-binding domain"/>
    <property type="match status" value="1"/>
</dbReference>
<accession>A0A1H6FHB2</accession>
<dbReference type="PANTHER" id="PTHR43736:SF4">
    <property type="entry name" value="SLR1690 PROTEIN"/>
    <property type="match status" value="1"/>
</dbReference>
<dbReference type="InterPro" id="IPR036390">
    <property type="entry name" value="WH_DNA-bd_sf"/>
</dbReference>
<dbReference type="SUPFAM" id="SSF55811">
    <property type="entry name" value="Nudix"/>
    <property type="match status" value="1"/>
</dbReference>
<dbReference type="AlphaFoldDB" id="A0A1H6FHB2"/>
<reference evidence="4" key="1">
    <citation type="submission" date="2016-10" db="EMBL/GenBank/DDBJ databases">
        <authorList>
            <person name="Varghese N."/>
            <person name="Submissions S."/>
        </authorList>
    </citation>
    <scope>NUCLEOTIDE SEQUENCE [LARGE SCALE GENOMIC DNA]</scope>
    <source>
        <strain evidence="4">ATCC 35263</strain>
    </source>
</reference>
<dbReference type="InterPro" id="IPR036388">
    <property type="entry name" value="WH-like_DNA-bd_sf"/>
</dbReference>
<protein>
    <submittedName>
        <fullName evidence="3">8-oxo-dGTP diphosphatase</fullName>
    </submittedName>
</protein>
<evidence type="ECO:0000313" key="3">
    <source>
        <dbReference type="EMBL" id="SEH10239.1"/>
    </source>
</evidence>
<evidence type="ECO:0000313" key="4">
    <source>
        <dbReference type="Proteomes" id="UP000222056"/>
    </source>
</evidence>
<dbReference type="InterPro" id="IPR000086">
    <property type="entry name" value="NUDIX_hydrolase_dom"/>
</dbReference>
<evidence type="ECO:0000259" key="2">
    <source>
        <dbReference type="PROSITE" id="PS51462"/>
    </source>
</evidence>
<dbReference type="Pfam" id="PF21906">
    <property type="entry name" value="WHD_NrtR"/>
    <property type="match status" value="1"/>
</dbReference>
<proteinExistence type="predicted"/>
<organism evidence="3 4">
    <name type="scientific">Thermoleophilum album</name>
    <dbReference type="NCBI Taxonomy" id="29539"/>
    <lineage>
        <taxon>Bacteria</taxon>
        <taxon>Bacillati</taxon>
        <taxon>Actinomycetota</taxon>
        <taxon>Thermoleophilia</taxon>
        <taxon>Thermoleophilales</taxon>
        <taxon>Thermoleophilaceae</taxon>
        <taxon>Thermoleophilum</taxon>
    </lineage>
</organism>
<name>A0A1H6FHB2_THEAL</name>
<dbReference type="CDD" id="cd18873">
    <property type="entry name" value="NUDIX_NadM_like"/>
    <property type="match status" value="1"/>
</dbReference>
<dbReference type="PANTHER" id="PTHR43736">
    <property type="entry name" value="ADP-RIBOSE PYROPHOSPHATASE"/>
    <property type="match status" value="1"/>
</dbReference>
<feature type="domain" description="Nudix hydrolase" evidence="2">
    <location>
        <begin position="17"/>
        <end position="146"/>
    </location>
</feature>
<dbReference type="PROSITE" id="PS51462">
    <property type="entry name" value="NUDIX"/>
    <property type="match status" value="1"/>
</dbReference>
<dbReference type="Pfam" id="PF00293">
    <property type="entry name" value="NUDIX"/>
    <property type="match status" value="1"/>
</dbReference>
<gene>
    <name evidence="3" type="ORF">SAMN02745716_0086</name>
</gene>
<dbReference type="EMBL" id="FNWJ01000001">
    <property type="protein sequence ID" value="SEH10239.1"/>
    <property type="molecule type" value="Genomic_DNA"/>
</dbReference>
<keyword evidence="4" id="KW-1185">Reference proteome</keyword>
<feature type="region of interest" description="Disordered" evidence="1">
    <location>
        <begin position="233"/>
        <end position="254"/>
    </location>
</feature>
<dbReference type="Proteomes" id="UP000222056">
    <property type="component" value="Unassembled WGS sequence"/>
</dbReference>
<dbReference type="InterPro" id="IPR015797">
    <property type="entry name" value="NUDIX_hydrolase-like_dom_sf"/>
</dbReference>
<dbReference type="STRING" id="29539.SAMN02745716_0086"/>
<sequence length="254" mass="28631">MHDKATRPLPPIAEAAPLHAVLACVFQVREGTLQVLLWQRARDPQRGRWALPGGRLDRREPLEQTIRRHLATKVDVRELSWLEQLATLGDPDRNPRHWELATAYLGLVPSNVDPRLPADTRWHPVDALPPTAFDHGTVIDLARERLRAKLSYTNLGFALAPAEFTIAELAAHYSAALGYRVSQTNLRRVLERRGAIVPTGELRRPGREGGRPASVWRFASRKLAVTDPFAVLRPPQRPSRRANGYRRSSTTVDR</sequence>